<evidence type="ECO:0000256" key="2">
    <source>
        <dbReference type="ARBA" id="ARBA00022679"/>
    </source>
</evidence>
<gene>
    <name evidence="8" type="primary">pfkB_1</name>
    <name evidence="8" type="ORF">NCTC10742_01228</name>
</gene>
<evidence type="ECO:0000256" key="1">
    <source>
        <dbReference type="ARBA" id="ARBA00010688"/>
    </source>
</evidence>
<dbReference type="CDD" id="cd01164">
    <property type="entry name" value="FruK_PfkB_like"/>
    <property type="match status" value="1"/>
</dbReference>
<feature type="domain" description="Carbohydrate kinase PfkB" evidence="7">
    <location>
        <begin position="16"/>
        <end position="296"/>
    </location>
</feature>
<dbReference type="PANTHER" id="PTHR46566:SF2">
    <property type="entry name" value="ATP-DEPENDENT 6-PHOSPHOFRUCTOKINASE ISOZYME 2"/>
    <property type="match status" value="1"/>
</dbReference>
<keyword evidence="3" id="KW-0547">Nucleotide-binding</keyword>
<sequence>MSGTAAIVTLTMNTALDVTADADNVVPTEKIRCRAERYDAGGGGVNVARFAHALGAPVSAVFTAGGSTGARVIDLVHATGVCEIPVLIEGGTRESFTVNDRASGRQYRFVLPGPVLSLGEQARCLEALRRAAGTAGIVVASGSLPPGVPPDFYQRVADICSDVGAMLVLDTSGGGLRHVTSGVHLLKPSIRELRECLDRPLHTEPEQIAAARELIDRGAAKVVVVSLGADGALLVTPDDSERLSAVPMTSVSCVGAGDALVAGVAVGLARRWPLGRAVRFGIAAASAKLQTPGTAAFHRDDVERYFVTQAAHSEA</sequence>
<protein>
    <submittedName>
        <fullName evidence="8">Ribokinase-like domain-containing protein</fullName>
        <ecNumber evidence="8">2.7.1.-</ecNumber>
    </submittedName>
</protein>
<comment type="similarity">
    <text evidence="1">Belongs to the carbohydrate kinase PfkB family.</text>
</comment>
<dbReference type="EC" id="2.7.1.-" evidence="8"/>
<accession>A0A378SIQ9</accession>
<organism evidence="8 9">
    <name type="scientific">Mycolicibacterium gilvum</name>
    <dbReference type="NCBI Taxonomy" id="1804"/>
    <lineage>
        <taxon>Bacteria</taxon>
        <taxon>Bacillati</taxon>
        <taxon>Actinomycetota</taxon>
        <taxon>Actinomycetes</taxon>
        <taxon>Mycobacteriales</taxon>
        <taxon>Mycobacteriaceae</taxon>
        <taxon>Mycolicibacterium</taxon>
    </lineage>
</organism>
<evidence type="ECO:0000313" key="8">
    <source>
        <dbReference type="EMBL" id="STZ42018.1"/>
    </source>
</evidence>
<proteinExistence type="inferred from homology"/>
<dbReference type="Gene3D" id="3.40.1190.20">
    <property type="match status" value="1"/>
</dbReference>
<evidence type="ECO:0000256" key="5">
    <source>
        <dbReference type="ARBA" id="ARBA00022840"/>
    </source>
</evidence>
<dbReference type="RefSeq" id="WP_011895815.1">
    <property type="nucleotide sequence ID" value="NZ_JACKST010000147.1"/>
</dbReference>
<evidence type="ECO:0000256" key="3">
    <source>
        <dbReference type="ARBA" id="ARBA00022741"/>
    </source>
</evidence>
<dbReference type="NCBIfam" id="TIGR03168">
    <property type="entry name" value="1-PFK"/>
    <property type="match status" value="1"/>
</dbReference>
<dbReference type="InterPro" id="IPR017583">
    <property type="entry name" value="Tagatose/fructose_Pkinase"/>
</dbReference>
<name>A0A378SIQ9_9MYCO</name>
<evidence type="ECO:0000256" key="6">
    <source>
        <dbReference type="PIRNR" id="PIRNR000535"/>
    </source>
</evidence>
<dbReference type="SUPFAM" id="SSF53613">
    <property type="entry name" value="Ribokinase-like"/>
    <property type="match status" value="1"/>
</dbReference>
<evidence type="ECO:0000256" key="4">
    <source>
        <dbReference type="ARBA" id="ARBA00022777"/>
    </source>
</evidence>
<dbReference type="GO" id="GO:0005829">
    <property type="term" value="C:cytosol"/>
    <property type="evidence" value="ECO:0007669"/>
    <property type="project" value="TreeGrafter"/>
</dbReference>
<dbReference type="PIRSF" id="PIRSF000535">
    <property type="entry name" value="1PFK/6PFK/LacC"/>
    <property type="match status" value="1"/>
</dbReference>
<dbReference type="EMBL" id="UGQM01000001">
    <property type="protein sequence ID" value="STZ42018.1"/>
    <property type="molecule type" value="Genomic_DNA"/>
</dbReference>
<evidence type="ECO:0000313" key="9">
    <source>
        <dbReference type="Proteomes" id="UP000254291"/>
    </source>
</evidence>
<dbReference type="InterPro" id="IPR011611">
    <property type="entry name" value="PfkB_dom"/>
</dbReference>
<dbReference type="GO" id="GO:0005524">
    <property type="term" value="F:ATP binding"/>
    <property type="evidence" value="ECO:0007669"/>
    <property type="project" value="UniProtKB-KW"/>
</dbReference>
<dbReference type="PANTHER" id="PTHR46566">
    <property type="entry name" value="1-PHOSPHOFRUCTOKINASE-RELATED"/>
    <property type="match status" value="1"/>
</dbReference>
<dbReference type="OMA" id="QMIAHAG"/>
<keyword evidence="4 8" id="KW-0418">Kinase</keyword>
<dbReference type="Proteomes" id="UP000254291">
    <property type="component" value="Unassembled WGS sequence"/>
</dbReference>
<dbReference type="InterPro" id="IPR029056">
    <property type="entry name" value="Ribokinase-like"/>
</dbReference>
<dbReference type="AlphaFoldDB" id="A0A378SIQ9"/>
<keyword evidence="5" id="KW-0067">ATP-binding</keyword>
<reference evidence="8 9" key="1">
    <citation type="submission" date="2018-06" db="EMBL/GenBank/DDBJ databases">
        <authorList>
            <consortium name="Pathogen Informatics"/>
            <person name="Doyle S."/>
        </authorList>
    </citation>
    <scope>NUCLEOTIDE SEQUENCE [LARGE SCALE GENOMIC DNA]</scope>
    <source>
        <strain evidence="8 9">NCTC10742</strain>
    </source>
</reference>
<evidence type="ECO:0000259" key="7">
    <source>
        <dbReference type="Pfam" id="PF00294"/>
    </source>
</evidence>
<dbReference type="Pfam" id="PF00294">
    <property type="entry name" value="PfkB"/>
    <property type="match status" value="1"/>
</dbReference>
<dbReference type="GO" id="GO:0003872">
    <property type="term" value="F:6-phosphofructokinase activity"/>
    <property type="evidence" value="ECO:0007669"/>
    <property type="project" value="TreeGrafter"/>
</dbReference>
<keyword evidence="2 6" id="KW-0808">Transferase</keyword>